<dbReference type="PANTHER" id="PTHR43434">
    <property type="entry name" value="PHOSPHOGLYCOLATE PHOSPHATASE"/>
    <property type="match status" value="1"/>
</dbReference>
<dbReference type="EMBL" id="MCGH01000002">
    <property type="protein sequence ID" value="ODM06214.1"/>
    <property type="molecule type" value="Genomic_DNA"/>
</dbReference>
<dbReference type="OrthoDB" id="9794086at2"/>
<dbReference type="Gene3D" id="3.40.50.1000">
    <property type="entry name" value="HAD superfamily/HAD-like"/>
    <property type="match status" value="1"/>
</dbReference>
<dbReference type="InterPro" id="IPR036412">
    <property type="entry name" value="HAD-like_sf"/>
</dbReference>
<proteinExistence type="predicted"/>
<protein>
    <submittedName>
        <fullName evidence="1">Pyrimidine 5'-nucleotidase YjjG</fullName>
        <ecNumber evidence="1">3.1.3.5</ecNumber>
    </submittedName>
</protein>
<gene>
    <name evidence="1" type="primary">yjjG</name>
    <name evidence="2" type="ORF">BEI59_11550</name>
    <name evidence="1" type="ORF">BEI61_02103</name>
    <name evidence="3" type="ORF">BEI63_17240</name>
</gene>
<keyword evidence="1" id="KW-0378">Hydrolase</keyword>
<dbReference type="Proteomes" id="UP000094271">
    <property type="component" value="Unassembled WGS sequence"/>
</dbReference>
<sequence>MGEIMKKVLFWDFDGTIIYPNESFLDALDRTVREFGDEIEREKIRQFLHTACTWYIPEVSYPNEIGERWWESLFGKFMSFFRECGIPESNWTQMNGYFKGRILDFGGYHLYEDAEEVLGKCREMGYENFMISNNFPELADIVKALGLGNYFKDYIVSSKIGYEKPRSEIFQQALKKAGFPEVSYMIGDNPIADIQGGRDAGMGTILVHAAVDSEADWICEKLIDIPALLQ</sequence>
<evidence type="ECO:0000313" key="3">
    <source>
        <dbReference type="EMBL" id="ODR54682.1"/>
    </source>
</evidence>
<dbReference type="Proteomes" id="UP000094869">
    <property type="component" value="Unassembled WGS sequence"/>
</dbReference>
<comment type="caution">
    <text evidence="1">The sequence shown here is derived from an EMBL/GenBank/DDBJ whole genome shotgun (WGS) entry which is preliminary data.</text>
</comment>
<dbReference type="EC" id="3.1.3.5" evidence="1"/>
<evidence type="ECO:0000313" key="6">
    <source>
        <dbReference type="Proteomes" id="UP000094869"/>
    </source>
</evidence>
<reference evidence="1 4" key="1">
    <citation type="submission" date="2016-07" db="EMBL/GenBank/DDBJ databases">
        <title>Characterization of isolates of Eisenbergiella tayi derived from blood cultures, using whole genome sequencing.</title>
        <authorList>
            <person name="Burdz T."/>
            <person name="Wiebe D."/>
            <person name="Huynh C."/>
            <person name="Bernard K."/>
        </authorList>
    </citation>
    <scope>NUCLEOTIDE SEQUENCE [LARGE SCALE GENOMIC DNA]</scope>
    <source>
        <strain evidence="1 4">NML 110608</strain>
    </source>
</reference>
<dbReference type="GO" id="GO:0008967">
    <property type="term" value="F:phosphoglycolate phosphatase activity"/>
    <property type="evidence" value="ECO:0007669"/>
    <property type="project" value="TreeGrafter"/>
</dbReference>
<dbReference type="InterPro" id="IPR006439">
    <property type="entry name" value="HAD-SF_hydro_IA"/>
</dbReference>
<dbReference type="InterPro" id="IPR050155">
    <property type="entry name" value="HAD-like_hydrolase_sf"/>
</dbReference>
<dbReference type="InterPro" id="IPR023214">
    <property type="entry name" value="HAD_sf"/>
</dbReference>
<reference evidence="3 6" key="2">
    <citation type="submission" date="2016-08" db="EMBL/GenBank/DDBJ databases">
        <title>Characterization of Isolates of Eisenbergiella tayi Derived from Blood Cultures, Using Whole Genome Sequencing.</title>
        <authorList>
            <person name="Bernier A.-M."/>
            <person name="Burdz T."/>
            <person name="Wiebe D."/>
            <person name="Bernard K."/>
        </authorList>
    </citation>
    <scope>NUCLEOTIDE SEQUENCE [LARGE SCALE GENOMIC DNA]</scope>
    <source>
        <strain evidence="3 6">NML120146</strain>
    </source>
</reference>
<organism evidence="1 4">
    <name type="scientific">Eisenbergiella tayi</name>
    <dbReference type="NCBI Taxonomy" id="1432052"/>
    <lineage>
        <taxon>Bacteria</taxon>
        <taxon>Bacillati</taxon>
        <taxon>Bacillota</taxon>
        <taxon>Clostridia</taxon>
        <taxon>Lachnospirales</taxon>
        <taxon>Lachnospiraceae</taxon>
        <taxon>Eisenbergiella</taxon>
    </lineage>
</organism>
<dbReference type="InterPro" id="IPR023198">
    <property type="entry name" value="PGP-like_dom2"/>
</dbReference>
<dbReference type="SFLD" id="SFLDS00003">
    <property type="entry name" value="Haloacid_Dehalogenase"/>
    <property type="match status" value="1"/>
</dbReference>
<dbReference type="GO" id="GO:0008253">
    <property type="term" value="F:5'-nucleotidase activity"/>
    <property type="evidence" value="ECO:0007669"/>
    <property type="project" value="UniProtKB-EC"/>
</dbReference>
<dbReference type="EMBL" id="MEHA01000007">
    <property type="protein sequence ID" value="ODR52141.1"/>
    <property type="molecule type" value="Genomic_DNA"/>
</dbReference>
<evidence type="ECO:0000313" key="2">
    <source>
        <dbReference type="EMBL" id="ODR52141.1"/>
    </source>
</evidence>
<evidence type="ECO:0000313" key="4">
    <source>
        <dbReference type="Proteomes" id="UP000094067"/>
    </source>
</evidence>
<dbReference type="NCBIfam" id="TIGR01549">
    <property type="entry name" value="HAD-SF-IA-v1"/>
    <property type="match status" value="1"/>
</dbReference>
<dbReference type="AlphaFoldDB" id="A0A1E3ABR8"/>
<dbReference type="SFLD" id="SFLDG01129">
    <property type="entry name" value="C1.5:_HAD__Beta-PGM__Phosphata"/>
    <property type="match status" value="1"/>
</dbReference>
<evidence type="ECO:0000313" key="1">
    <source>
        <dbReference type="EMBL" id="ODM06214.1"/>
    </source>
</evidence>
<reference evidence="2 5" key="3">
    <citation type="submission" date="2016-08" db="EMBL/GenBank/DDBJ databases">
        <authorList>
            <person name="Seilhamer J.J."/>
        </authorList>
    </citation>
    <scope>NUCLEOTIDE SEQUENCE [LARGE SCALE GENOMIC DNA]</scope>
    <source>
        <strain evidence="2 5">NML150140-1</strain>
    </source>
</reference>
<dbReference type="GO" id="GO:0006281">
    <property type="term" value="P:DNA repair"/>
    <property type="evidence" value="ECO:0007669"/>
    <property type="project" value="TreeGrafter"/>
</dbReference>
<dbReference type="GO" id="GO:0005829">
    <property type="term" value="C:cytosol"/>
    <property type="evidence" value="ECO:0007669"/>
    <property type="project" value="TreeGrafter"/>
</dbReference>
<dbReference type="EMBL" id="MEHD01000025">
    <property type="protein sequence ID" value="ODR54682.1"/>
    <property type="molecule type" value="Genomic_DNA"/>
</dbReference>
<dbReference type="Pfam" id="PF00702">
    <property type="entry name" value="Hydrolase"/>
    <property type="match status" value="1"/>
</dbReference>
<name>A0A1E3ABR8_9FIRM</name>
<dbReference type="SUPFAM" id="SSF56784">
    <property type="entry name" value="HAD-like"/>
    <property type="match status" value="1"/>
</dbReference>
<dbReference type="PANTHER" id="PTHR43434:SF1">
    <property type="entry name" value="PHOSPHOGLYCOLATE PHOSPHATASE"/>
    <property type="match status" value="1"/>
</dbReference>
<accession>A0A1E3ABR8</accession>
<dbReference type="Gene3D" id="1.10.150.240">
    <property type="entry name" value="Putative phosphatase, domain 2"/>
    <property type="match status" value="1"/>
</dbReference>
<keyword evidence="6" id="KW-1185">Reference proteome</keyword>
<dbReference type="Proteomes" id="UP000094067">
    <property type="component" value="Unassembled WGS sequence"/>
</dbReference>
<evidence type="ECO:0000313" key="5">
    <source>
        <dbReference type="Proteomes" id="UP000094271"/>
    </source>
</evidence>